<dbReference type="InterPro" id="IPR006593">
    <property type="entry name" value="Cyt_b561/ferric_Rdtase_TM"/>
</dbReference>
<protein>
    <recommendedName>
        <fullName evidence="13">Cytochrome b561 domain-containing protein</fullName>
    </recommendedName>
</protein>
<gene>
    <name evidence="14" type="ORF">Ae201684_016924</name>
</gene>
<comment type="cofactor">
    <cofactor evidence="1">
        <name>heme b</name>
        <dbReference type="ChEBI" id="CHEBI:60344"/>
    </cofactor>
</comment>
<dbReference type="Proteomes" id="UP000481153">
    <property type="component" value="Unassembled WGS sequence"/>
</dbReference>
<feature type="transmembrane region" description="Helical" evidence="12">
    <location>
        <begin position="228"/>
        <end position="246"/>
    </location>
</feature>
<dbReference type="VEuPathDB" id="FungiDB:AeMF1_020734"/>
<evidence type="ECO:0000256" key="8">
    <source>
        <dbReference type="ARBA" id="ARBA00022989"/>
    </source>
</evidence>
<evidence type="ECO:0000313" key="15">
    <source>
        <dbReference type="Proteomes" id="UP000481153"/>
    </source>
</evidence>
<evidence type="ECO:0000256" key="3">
    <source>
        <dbReference type="ARBA" id="ARBA00022448"/>
    </source>
</evidence>
<evidence type="ECO:0000256" key="2">
    <source>
        <dbReference type="ARBA" id="ARBA00004141"/>
    </source>
</evidence>
<keyword evidence="8 12" id="KW-1133">Transmembrane helix</keyword>
<keyword evidence="15" id="KW-1185">Reference proteome</keyword>
<feature type="transmembrane region" description="Helical" evidence="12">
    <location>
        <begin position="130"/>
        <end position="151"/>
    </location>
</feature>
<comment type="subcellular location">
    <subcellularLocation>
        <location evidence="2">Membrane</location>
        <topology evidence="2">Multi-pass membrane protein</topology>
    </subcellularLocation>
</comment>
<feature type="transmembrane region" description="Helical" evidence="12">
    <location>
        <begin position="86"/>
        <end position="109"/>
    </location>
</feature>
<evidence type="ECO:0000256" key="11">
    <source>
        <dbReference type="SAM" id="MobiDB-lite"/>
    </source>
</evidence>
<comment type="caution">
    <text evidence="14">The sequence shown here is derived from an EMBL/GenBank/DDBJ whole genome shotgun (WGS) entry which is preliminary data.</text>
</comment>
<evidence type="ECO:0000256" key="1">
    <source>
        <dbReference type="ARBA" id="ARBA00001970"/>
    </source>
</evidence>
<dbReference type="Pfam" id="PF03188">
    <property type="entry name" value="Cytochrom_B561"/>
    <property type="match status" value="1"/>
</dbReference>
<dbReference type="GO" id="GO:0046872">
    <property type="term" value="F:metal ion binding"/>
    <property type="evidence" value="ECO:0007669"/>
    <property type="project" value="UniProtKB-KW"/>
</dbReference>
<evidence type="ECO:0000259" key="13">
    <source>
        <dbReference type="PROSITE" id="PS50939"/>
    </source>
</evidence>
<keyword evidence="5 12" id="KW-0812">Transmembrane</keyword>
<keyword evidence="3" id="KW-0813">Transport</keyword>
<dbReference type="EMBL" id="VJMJ01000272">
    <property type="protein sequence ID" value="KAF0724382.1"/>
    <property type="molecule type" value="Genomic_DNA"/>
</dbReference>
<feature type="transmembrane region" description="Helical" evidence="12">
    <location>
        <begin position="163"/>
        <end position="181"/>
    </location>
</feature>
<evidence type="ECO:0000256" key="4">
    <source>
        <dbReference type="ARBA" id="ARBA00022617"/>
    </source>
</evidence>
<dbReference type="PANTHER" id="PTHR15422:SF45">
    <property type="entry name" value="CYTOCHROME B561 DOMAIN-CONTAINING PROTEIN"/>
    <property type="match status" value="1"/>
</dbReference>
<evidence type="ECO:0000256" key="5">
    <source>
        <dbReference type="ARBA" id="ARBA00022692"/>
    </source>
</evidence>
<proteinExistence type="predicted"/>
<evidence type="ECO:0000256" key="6">
    <source>
        <dbReference type="ARBA" id="ARBA00022723"/>
    </source>
</evidence>
<name>A0A6G0WDI2_9STRA</name>
<feature type="compositionally biased region" description="Acidic residues" evidence="11">
    <location>
        <begin position="21"/>
        <end position="33"/>
    </location>
</feature>
<evidence type="ECO:0000256" key="9">
    <source>
        <dbReference type="ARBA" id="ARBA00023004"/>
    </source>
</evidence>
<evidence type="ECO:0000256" key="10">
    <source>
        <dbReference type="ARBA" id="ARBA00023136"/>
    </source>
</evidence>
<keyword evidence="10 12" id="KW-0472">Membrane</keyword>
<evidence type="ECO:0000256" key="7">
    <source>
        <dbReference type="ARBA" id="ARBA00022982"/>
    </source>
</evidence>
<organism evidence="14 15">
    <name type="scientific">Aphanomyces euteiches</name>
    <dbReference type="NCBI Taxonomy" id="100861"/>
    <lineage>
        <taxon>Eukaryota</taxon>
        <taxon>Sar</taxon>
        <taxon>Stramenopiles</taxon>
        <taxon>Oomycota</taxon>
        <taxon>Saprolegniomycetes</taxon>
        <taxon>Saprolegniales</taxon>
        <taxon>Verrucalvaceae</taxon>
        <taxon>Aphanomyces</taxon>
    </lineage>
</organism>
<reference evidence="14 15" key="1">
    <citation type="submission" date="2019-07" db="EMBL/GenBank/DDBJ databases">
        <title>Genomics analysis of Aphanomyces spp. identifies a new class of oomycete effector associated with host adaptation.</title>
        <authorList>
            <person name="Gaulin E."/>
        </authorList>
    </citation>
    <scope>NUCLEOTIDE SEQUENCE [LARGE SCALE GENOMIC DNA]</scope>
    <source>
        <strain evidence="14 15">ATCC 201684</strain>
    </source>
</reference>
<feature type="domain" description="Cytochrome b561" evidence="13">
    <location>
        <begin position="54"/>
        <end position="255"/>
    </location>
</feature>
<keyword evidence="9" id="KW-0408">Iron</keyword>
<feature type="region of interest" description="Disordered" evidence="11">
    <location>
        <begin position="1"/>
        <end position="33"/>
    </location>
</feature>
<dbReference type="SMART" id="SM00665">
    <property type="entry name" value="B561"/>
    <property type="match status" value="1"/>
</dbReference>
<dbReference type="InterPro" id="IPR045150">
    <property type="entry name" value="CYB561D1/2"/>
</dbReference>
<dbReference type="Gene3D" id="1.20.120.1770">
    <property type="match status" value="1"/>
</dbReference>
<evidence type="ECO:0000313" key="14">
    <source>
        <dbReference type="EMBL" id="KAF0724382.1"/>
    </source>
</evidence>
<keyword evidence="6" id="KW-0479">Metal-binding</keyword>
<sequence>MDVEVPTSRGQIPTKDKKDSETEDTDTDLDTDIDDGSVHHASFSYSSSKVIWREVTQNTTPLTWLAFAAAVAIAVGVIVHRGLNLFFLHAMCMSIGYVAFATEAMLVFRPFPSWNVRSPNQRVQRNIHRFMNQAAGIFTILGLVAICVHRWSNGKSLIPHGIHSWMGSLVILLILVQIVIGHKKLNLLLFQGQRSFRFHGKLGRLTYALSILTVILGIFHIYKNYMAYVWTAVVALPVIPVIYAYTCTTKHVGYAAVDQL</sequence>
<keyword evidence="7" id="KW-0249">Electron transport</keyword>
<dbReference type="GO" id="GO:0016020">
    <property type="term" value="C:membrane"/>
    <property type="evidence" value="ECO:0007669"/>
    <property type="project" value="UniProtKB-SubCell"/>
</dbReference>
<keyword evidence="4" id="KW-0349">Heme</keyword>
<feature type="transmembrane region" description="Helical" evidence="12">
    <location>
        <begin position="202"/>
        <end position="222"/>
    </location>
</feature>
<dbReference type="AlphaFoldDB" id="A0A6G0WDI2"/>
<accession>A0A6G0WDI2</accession>
<evidence type="ECO:0000256" key="12">
    <source>
        <dbReference type="SAM" id="Phobius"/>
    </source>
</evidence>
<dbReference type="PANTHER" id="PTHR15422">
    <property type="entry name" value="OS05G0565100 PROTEIN"/>
    <property type="match status" value="1"/>
</dbReference>
<dbReference type="PROSITE" id="PS50939">
    <property type="entry name" value="CYTOCHROME_B561"/>
    <property type="match status" value="1"/>
</dbReference>
<feature type="transmembrane region" description="Helical" evidence="12">
    <location>
        <begin position="62"/>
        <end position="80"/>
    </location>
</feature>
<dbReference type="GO" id="GO:0140575">
    <property type="term" value="F:transmembrane monodehydroascorbate reductase activity"/>
    <property type="evidence" value="ECO:0007669"/>
    <property type="project" value="InterPro"/>
</dbReference>